<dbReference type="InterPro" id="IPR019734">
    <property type="entry name" value="TPR_rpt"/>
</dbReference>
<accession>A0ABS3FRQ9</accession>
<dbReference type="Pfam" id="PF13365">
    <property type="entry name" value="Trypsin_2"/>
    <property type="match status" value="1"/>
</dbReference>
<feature type="compositionally biased region" description="Pro residues" evidence="1">
    <location>
        <begin position="439"/>
        <end position="458"/>
    </location>
</feature>
<dbReference type="SMART" id="SM00028">
    <property type="entry name" value="TPR"/>
    <property type="match status" value="2"/>
</dbReference>
<dbReference type="Proteomes" id="UP000664844">
    <property type="component" value="Unassembled WGS sequence"/>
</dbReference>
<keyword evidence="2" id="KW-0645">Protease</keyword>
<organism evidence="2 3">
    <name type="scientific">Phormidium pseudopriestleyi FRX01</name>
    <dbReference type="NCBI Taxonomy" id="1759528"/>
    <lineage>
        <taxon>Bacteria</taxon>
        <taxon>Bacillati</taxon>
        <taxon>Cyanobacteriota</taxon>
        <taxon>Cyanophyceae</taxon>
        <taxon>Oscillatoriophycideae</taxon>
        <taxon>Oscillatoriales</taxon>
        <taxon>Oscillatoriaceae</taxon>
        <taxon>Phormidium</taxon>
    </lineage>
</organism>
<feature type="region of interest" description="Disordered" evidence="1">
    <location>
        <begin position="413"/>
        <end position="469"/>
    </location>
</feature>
<dbReference type="InterPro" id="IPR009003">
    <property type="entry name" value="Peptidase_S1_PA"/>
</dbReference>
<keyword evidence="2" id="KW-0378">Hydrolase</keyword>
<evidence type="ECO:0000313" key="3">
    <source>
        <dbReference type="Proteomes" id="UP000664844"/>
    </source>
</evidence>
<keyword evidence="3" id="KW-1185">Reference proteome</keyword>
<dbReference type="EMBL" id="JAFLQW010000320">
    <property type="protein sequence ID" value="MBO0349791.1"/>
    <property type="molecule type" value="Genomic_DNA"/>
</dbReference>
<dbReference type="SUPFAM" id="SSF50494">
    <property type="entry name" value="Trypsin-like serine proteases"/>
    <property type="match status" value="1"/>
</dbReference>
<dbReference type="RefSeq" id="WP_207088297.1">
    <property type="nucleotide sequence ID" value="NZ_JAFLQW010000320.1"/>
</dbReference>
<reference evidence="2 3" key="1">
    <citation type="submission" date="2021-03" db="EMBL/GenBank/DDBJ databases">
        <title>Metabolic Capacity of the Antarctic Cyanobacterium Phormidium pseudopriestleyi that Sustains Oxygenic Photosynthesis in the Presence of Hydrogen Sulfide.</title>
        <authorList>
            <person name="Lumian J.E."/>
            <person name="Jungblut A.D."/>
            <person name="Dillon M.L."/>
            <person name="Hawes I."/>
            <person name="Doran P.T."/>
            <person name="Mackey T.J."/>
            <person name="Dick G.J."/>
            <person name="Grettenberger C.L."/>
            <person name="Sumner D.Y."/>
        </authorList>
    </citation>
    <scope>NUCLEOTIDE SEQUENCE [LARGE SCALE GENOMIC DNA]</scope>
    <source>
        <strain evidence="2 3">FRX01</strain>
    </source>
</reference>
<dbReference type="InterPro" id="IPR043504">
    <property type="entry name" value="Peptidase_S1_PA_chymotrypsin"/>
</dbReference>
<name>A0ABS3FRQ9_9CYAN</name>
<protein>
    <submittedName>
        <fullName evidence="2">Serine protease</fullName>
    </submittedName>
</protein>
<evidence type="ECO:0000256" key="1">
    <source>
        <dbReference type="SAM" id="MobiDB-lite"/>
    </source>
</evidence>
<dbReference type="SUPFAM" id="SSF48452">
    <property type="entry name" value="TPR-like"/>
    <property type="match status" value="1"/>
</dbReference>
<dbReference type="Gene3D" id="2.40.10.10">
    <property type="entry name" value="Trypsin-like serine proteases"/>
    <property type="match status" value="2"/>
</dbReference>
<dbReference type="GO" id="GO:0008233">
    <property type="term" value="F:peptidase activity"/>
    <property type="evidence" value="ECO:0007669"/>
    <property type="project" value="UniProtKB-KW"/>
</dbReference>
<evidence type="ECO:0000313" key="2">
    <source>
        <dbReference type="EMBL" id="MBO0349791.1"/>
    </source>
</evidence>
<proteinExistence type="predicted"/>
<sequence>MKVHHVFLAVLVGVAIALAQPYLGTAFMSDSVDQVKAIAQEITVLIPETNPQSGKTANGSGFLIAKEGNTYTVLTANHVVCRNQSEPCNDPRPGLKVITHDKQEYTLDFNTVKKLPEVDLAILQFDSNRNYKLATLANYDTNLNSERERQLPNGQIIREYGHFVFASGWPGINNRDITELKYRFSVGRLLPENKMVGFRIGPVAKGYQAVYTSITFPGMSGGPVLDTDGRVIAVHGQNEGRKVSNEASGDQRVLIGYSLSIPIAKFLNLAPQVSIPLNNVTVETNPARALNEDDLDAIGAEFVLAGMQEQNAAQPNSAVYWANQGNQYWRALKPPEALGAYEKAIEIDSEFYPVWYGKGLVNTFQAKYDEAFASYSKAITIIDKQIADFPRETERQERREWVVKLRDQIQPLMANSPPTATPTVNSPPPQTPPDSTVQPSPPLPPPAPTLSAPEPQPETQPETEPGWLW</sequence>
<dbReference type="Gene3D" id="1.25.40.10">
    <property type="entry name" value="Tetratricopeptide repeat domain"/>
    <property type="match status" value="1"/>
</dbReference>
<comment type="caution">
    <text evidence="2">The sequence shown here is derived from an EMBL/GenBank/DDBJ whole genome shotgun (WGS) entry which is preliminary data.</text>
</comment>
<dbReference type="GO" id="GO:0006508">
    <property type="term" value="P:proteolysis"/>
    <property type="evidence" value="ECO:0007669"/>
    <property type="project" value="UniProtKB-KW"/>
</dbReference>
<dbReference type="InterPro" id="IPR011990">
    <property type="entry name" value="TPR-like_helical_dom_sf"/>
</dbReference>
<dbReference type="PANTHER" id="PTHR43019">
    <property type="entry name" value="SERINE ENDOPROTEASE DEGS"/>
    <property type="match status" value="1"/>
</dbReference>
<gene>
    <name evidence="2" type="ORF">J0895_11855</name>
</gene>
<feature type="compositionally biased region" description="Low complexity" evidence="1">
    <location>
        <begin position="459"/>
        <end position="469"/>
    </location>
</feature>
<dbReference type="PANTHER" id="PTHR43019:SF23">
    <property type="entry name" value="PROTEASE DO-LIKE 5, CHLOROPLASTIC"/>
    <property type="match status" value="1"/>
</dbReference>